<dbReference type="GO" id="GO:0005506">
    <property type="term" value="F:iron ion binding"/>
    <property type="evidence" value="ECO:0007669"/>
    <property type="project" value="UniProtKB-ARBA"/>
</dbReference>
<evidence type="ECO:0000313" key="1">
    <source>
        <dbReference type="EMBL" id="MVO98866.1"/>
    </source>
</evidence>
<accession>A0A7X3JYA6</accession>
<keyword evidence="1" id="KW-0223">Dioxygenase</keyword>
<dbReference type="Proteomes" id="UP000490800">
    <property type="component" value="Unassembled WGS sequence"/>
</dbReference>
<name>A0A7X3JYA6_9BACL</name>
<protein>
    <submittedName>
        <fullName evidence="1">Phytanoyl-CoA dioxygenase</fullName>
    </submittedName>
</protein>
<dbReference type="EMBL" id="RHLK01000002">
    <property type="protein sequence ID" value="MVO98866.1"/>
    <property type="molecule type" value="Genomic_DNA"/>
</dbReference>
<evidence type="ECO:0000313" key="2">
    <source>
        <dbReference type="Proteomes" id="UP000490800"/>
    </source>
</evidence>
<proteinExistence type="predicted"/>
<keyword evidence="2" id="KW-1185">Reference proteome</keyword>
<dbReference type="RefSeq" id="WP_157333392.1">
    <property type="nucleotide sequence ID" value="NZ_RHLK01000002.1"/>
</dbReference>
<dbReference type="PANTHER" id="PTHR20883:SF48">
    <property type="entry name" value="ECTOINE DIOXYGENASE"/>
    <property type="match status" value="1"/>
</dbReference>
<comment type="caution">
    <text evidence="1">The sequence shown here is derived from an EMBL/GenBank/DDBJ whole genome shotgun (WGS) entry which is preliminary data.</text>
</comment>
<organism evidence="1 2">
    <name type="scientific">Paenibacillus lutrae</name>
    <dbReference type="NCBI Taxonomy" id="2078573"/>
    <lineage>
        <taxon>Bacteria</taxon>
        <taxon>Bacillati</taxon>
        <taxon>Bacillota</taxon>
        <taxon>Bacilli</taxon>
        <taxon>Bacillales</taxon>
        <taxon>Paenibacillaceae</taxon>
        <taxon>Paenibacillus</taxon>
    </lineage>
</organism>
<keyword evidence="1" id="KW-0560">Oxidoreductase</keyword>
<dbReference type="GO" id="GO:0016706">
    <property type="term" value="F:2-oxoglutarate-dependent dioxygenase activity"/>
    <property type="evidence" value="ECO:0007669"/>
    <property type="project" value="UniProtKB-ARBA"/>
</dbReference>
<dbReference type="AlphaFoldDB" id="A0A7X3JYA6"/>
<dbReference type="PANTHER" id="PTHR20883">
    <property type="entry name" value="PHYTANOYL-COA DIOXYGENASE DOMAIN CONTAINING 1"/>
    <property type="match status" value="1"/>
</dbReference>
<dbReference type="SUPFAM" id="SSF51197">
    <property type="entry name" value="Clavaminate synthase-like"/>
    <property type="match status" value="1"/>
</dbReference>
<sequence length="269" mass="30085">MENGIFSSDLEKEMILLPQQIEEYRSQGHLYVGQAASREDIAAVRPSITELVQACSRDVRPLAERDDFGKAFLQIINLWQKNEQVKKFVYARKFARMAADLMEVDGVRLYLDQVFFKEPGGGPTPWHQDGTYMLRFRPDKLITLWMPLVDIPDEVGSLRFLSRAHDIEAMKGSDNVLLDALRRGLPEAGYGGMKAGCATFHAGWTPHSALSNPTSSMREVLTITYIPDEAVVADPAGNPARENHLRIYFPGVLPGAVAASPLNPVLYRR</sequence>
<reference evidence="1 2" key="1">
    <citation type="journal article" date="2019" name="Microorganisms">
        <title>Paenibacillus lutrae sp. nov., A Chitinolytic Species Isolated from A River Otter in Castril Natural Park, Granada, Spain.</title>
        <authorList>
            <person name="Rodriguez M."/>
            <person name="Reina J.C."/>
            <person name="Bejar V."/>
            <person name="Llamas I."/>
        </authorList>
    </citation>
    <scope>NUCLEOTIDE SEQUENCE [LARGE SCALE GENOMIC DNA]</scope>
    <source>
        <strain evidence="1 2">N10</strain>
    </source>
</reference>
<dbReference type="Pfam" id="PF05721">
    <property type="entry name" value="PhyH"/>
    <property type="match status" value="1"/>
</dbReference>
<dbReference type="InterPro" id="IPR008775">
    <property type="entry name" value="Phytyl_CoA_dOase-like"/>
</dbReference>
<dbReference type="OrthoDB" id="9814777at2"/>
<dbReference type="Gene3D" id="2.60.120.620">
    <property type="entry name" value="q2cbj1_9rhob like domain"/>
    <property type="match status" value="1"/>
</dbReference>
<gene>
    <name evidence="1" type="ORF">EDM21_04925</name>
</gene>